<dbReference type="AlphaFoldDB" id="A0A917DMF6"/>
<accession>A0A917DMF6</accession>
<dbReference type="Pfam" id="PF13377">
    <property type="entry name" value="Peripla_BP_3"/>
    <property type="match status" value="1"/>
</dbReference>
<evidence type="ECO:0000313" key="7">
    <source>
        <dbReference type="Proteomes" id="UP000612456"/>
    </source>
</evidence>
<keyword evidence="7" id="KW-1185">Reference proteome</keyword>
<dbReference type="SUPFAM" id="SSF46785">
    <property type="entry name" value="Winged helix' DNA-binding domain"/>
    <property type="match status" value="1"/>
</dbReference>
<evidence type="ECO:0000256" key="3">
    <source>
        <dbReference type="ARBA" id="ARBA00023125"/>
    </source>
</evidence>
<dbReference type="Pfam" id="PF00392">
    <property type="entry name" value="GntR"/>
    <property type="match status" value="1"/>
</dbReference>
<reference evidence="6" key="2">
    <citation type="submission" date="2020-09" db="EMBL/GenBank/DDBJ databases">
        <authorList>
            <person name="Sun Q."/>
            <person name="Zhou Y."/>
        </authorList>
    </citation>
    <scope>NUCLEOTIDE SEQUENCE</scope>
    <source>
        <strain evidence="6">CGMCC 1.15178</strain>
    </source>
</reference>
<feature type="domain" description="HTH gntR-type" evidence="5">
    <location>
        <begin position="8"/>
        <end position="76"/>
    </location>
</feature>
<dbReference type="PROSITE" id="PS50949">
    <property type="entry name" value="HTH_GNTR"/>
    <property type="match status" value="1"/>
</dbReference>
<dbReference type="InterPro" id="IPR046335">
    <property type="entry name" value="LacI/GalR-like_sensor"/>
</dbReference>
<dbReference type="FunFam" id="1.10.10.10:FF:000079">
    <property type="entry name" value="GntR family transcriptional regulator"/>
    <property type="match status" value="1"/>
</dbReference>
<dbReference type="GO" id="GO:0003700">
    <property type="term" value="F:DNA-binding transcription factor activity"/>
    <property type="evidence" value="ECO:0007669"/>
    <property type="project" value="InterPro"/>
</dbReference>
<evidence type="ECO:0000259" key="5">
    <source>
        <dbReference type="PROSITE" id="PS50949"/>
    </source>
</evidence>
<dbReference type="CDD" id="cd07377">
    <property type="entry name" value="WHTH_GntR"/>
    <property type="match status" value="1"/>
</dbReference>
<dbReference type="SMART" id="SM00345">
    <property type="entry name" value="HTH_GNTR"/>
    <property type="match status" value="1"/>
</dbReference>
<dbReference type="PANTHER" id="PTHR30146:SF148">
    <property type="entry name" value="HTH-TYPE TRANSCRIPTIONAL REPRESSOR PURR-RELATED"/>
    <property type="match status" value="1"/>
</dbReference>
<dbReference type="InterPro" id="IPR036390">
    <property type="entry name" value="WH_DNA-bd_sf"/>
</dbReference>
<reference evidence="6" key="1">
    <citation type="journal article" date="2014" name="Int. J. Syst. Evol. Microbiol.">
        <title>Complete genome sequence of Corynebacterium casei LMG S-19264T (=DSM 44701T), isolated from a smear-ripened cheese.</title>
        <authorList>
            <consortium name="US DOE Joint Genome Institute (JGI-PGF)"/>
            <person name="Walter F."/>
            <person name="Albersmeier A."/>
            <person name="Kalinowski J."/>
            <person name="Ruckert C."/>
        </authorList>
    </citation>
    <scope>NUCLEOTIDE SEQUENCE</scope>
    <source>
        <strain evidence="6">CGMCC 1.15178</strain>
    </source>
</reference>
<dbReference type="SUPFAM" id="SSF53822">
    <property type="entry name" value="Periplasmic binding protein-like I"/>
    <property type="match status" value="1"/>
</dbReference>
<dbReference type="EMBL" id="BMHP01000001">
    <property type="protein sequence ID" value="GGD49454.1"/>
    <property type="molecule type" value="Genomic_DNA"/>
</dbReference>
<comment type="caution">
    <text evidence="6">The sequence shown here is derived from an EMBL/GenBank/DDBJ whole genome shotgun (WGS) entry which is preliminary data.</text>
</comment>
<protein>
    <submittedName>
        <fullName evidence="6">GntR family transcriptional regulator</fullName>
    </submittedName>
</protein>
<dbReference type="InterPro" id="IPR036388">
    <property type="entry name" value="WH-like_DNA-bd_sf"/>
</dbReference>
<evidence type="ECO:0000256" key="2">
    <source>
        <dbReference type="ARBA" id="ARBA00023015"/>
    </source>
</evidence>
<sequence>MTHSEKRIPLYIQLRSFVLEQIRQGVWNKNDQLPTEHELAAKFNVSRITVKNALQQLVKEGLIYRIQGKGTFLSAPGVGEKTIYTEETSEDSTGGAKKTIAFLMPRLQNAFTAHILGGIEEVLVQAGYNLLFFKTNDSQEQERERVRQALRLGVKGLIVFPVDGEHYNEELVQLTLSRFPLVLIDRDMPGIAANCVYSDHSGGAYEATRHLLGMGHRHIAYIASGKSGTTSVEERLSGFEKALAEAGITSAPGYRVTDASPSVIEAFLEERQLPTAIFAENSGTGYEIMKTAAMLGIKVPEQLSVVFFDDVEYGAMWAVPPTVVIQQDQLIGQEAARLLLSVIANPMQERRKIVLPTKLLVRESTRFLIDQGP</sequence>
<name>A0A917DMF6_9BACL</name>
<dbReference type="InterPro" id="IPR028082">
    <property type="entry name" value="Peripla_BP_I"/>
</dbReference>
<dbReference type="PANTHER" id="PTHR30146">
    <property type="entry name" value="LACI-RELATED TRANSCRIPTIONAL REPRESSOR"/>
    <property type="match status" value="1"/>
</dbReference>
<keyword evidence="4" id="KW-0804">Transcription</keyword>
<keyword evidence="1" id="KW-0678">Repressor</keyword>
<dbReference type="PRINTS" id="PR00035">
    <property type="entry name" value="HTHGNTR"/>
</dbReference>
<dbReference type="RefSeq" id="WP_188988566.1">
    <property type="nucleotide sequence ID" value="NZ_BMHP01000001.1"/>
</dbReference>
<gene>
    <name evidence="6" type="ORF">GCM10010911_03720</name>
</gene>
<evidence type="ECO:0000256" key="1">
    <source>
        <dbReference type="ARBA" id="ARBA00022491"/>
    </source>
</evidence>
<organism evidence="6 7">
    <name type="scientific">Paenibacillus nasutitermitis</name>
    <dbReference type="NCBI Taxonomy" id="1652958"/>
    <lineage>
        <taxon>Bacteria</taxon>
        <taxon>Bacillati</taxon>
        <taxon>Bacillota</taxon>
        <taxon>Bacilli</taxon>
        <taxon>Bacillales</taxon>
        <taxon>Paenibacillaceae</taxon>
        <taxon>Paenibacillus</taxon>
    </lineage>
</organism>
<keyword evidence="2" id="KW-0805">Transcription regulation</keyword>
<dbReference type="InterPro" id="IPR000524">
    <property type="entry name" value="Tscrpt_reg_HTH_GntR"/>
</dbReference>
<evidence type="ECO:0000256" key="4">
    <source>
        <dbReference type="ARBA" id="ARBA00023163"/>
    </source>
</evidence>
<dbReference type="GO" id="GO:0000976">
    <property type="term" value="F:transcription cis-regulatory region binding"/>
    <property type="evidence" value="ECO:0007669"/>
    <property type="project" value="TreeGrafter"/>
</dbReference>
<dbReference type="Gene3D" id="3.40.50.2300">
    <property type="match status" value="2"/>
</dbReference>
<dbReference type="CDD" id="cd06267">
    <property type="entry name" value="PBP1_LacI_sugar_binding-like"/>
    <property type="match status" value="1"/>
</dbReference>
<proteinExistence type="predicted"/>
<keyword evidence="3" id="KW-0238">DNA-binding</keyword>
<evidence type="ECO:0000313" key="6">
    <source>
        <dbReference type="EMBL" id="GGD49454.1"/>
    </source>
</evidence>
<dbReference type="Gene3D" id="1.10.10.10">
    <property type="entry name" value="Winged helix-like DNA-binding domain superfamily/Winged helix DNA-binding domain"/>
    <property type="match status" value="1"/>
</dbReference>
<dbReference type="Proteomes" id="UP000612456">
    <property type="component" value="Unassembled WGS sequence"/>
</dbReference>